<evidence type="ECO:0000313" key="3">
    <source>
        <dbReference type="Proteomes" id="UP001295684"/>
    </source>
</evidence>
<name>A0AAD1XJ11_EUPCR</name>
<proteinExistence type="predicted"/>
<feature type="compositionally biased region" description="Basic and acidic residues" evidence="1">
    <location>
        <begin position="1"/>
        <end position="10"/>
    </location>
</feature>
<keyword evidence="3" id="KW-1185">Reference proteome</keyword>
<comment type="caution">
    <text evidence="2">The sequence shown here is derived from an EMBL/GenBank/DDBJ whole genome shotgun (WGS) entry which is preliminary data.</text>
</comment>
<evidence type="ECO:0000256" key="1">
    <source>
        <dbReference type="SAM" id="MobiDB-lite"/>
    </source>
</evidence>
<feature type="region of interest" description="Disordered" evidence="1">
    <location>
        <begin position="1"/>
        <end position="28"/>
    </location>
</feature>
<accession>A0AAD1XJ11</accession>
<feature type="compositionally biased region" description="Polar residues" evidence="1">
    <location>
        <begin position="15"/>
        <end position="28"/>
    </location>
</feature>
<evidence type="ECO:0000313" key="2">
    <source>
        <dbReference type="EMBL" id="CAI2373577.1"/>
    </source>
</evidence>
<dbReference type="Proteomes" id="UP001295684">
    <property type="component" value="Unassembled WGS sequence"/>
</dbReference>
<feature type="region of interest" description="Disordered" evidence="1">
    <location>
        <begin position="225"/>
        <end position="252"/>
    </location>
</feature>
<reference evidence="2" key="1">
    <citation type="submission" date="2023-07" db="EMBL/GenBank/DDBJ databases">
        <authorList>
            <consortium name="AG Swart"/>
            <person name="Singh M."/>
            <person name="Singh A."/>
            <person name="Seah K."/>
            <person name="Emmerich C."/>
        </authorList>
    </citation>
    <scope>NUCLEOTIDE SEQUENCE</scope>
    <source>
        <strain evidence="2">DP1</strain>
    </source>
</reference>
<organism evidence="2 3">
    <name type="scientific">Euplotes crassus</name>
    <dbReference type="NCBI Taxonomy" id="5936"/>
    <lineage>
        <taxon>Eukaryota</taxon>
        <taxon>Sar</taxon>
        <taxon>Alveolata</taxon>
        <taxon>Ciliophora</taxon>
        <taxon>Intramacronucleata</taxon>
        <taxon>Spirotrichea</taxon>
        <taxon>Hypotrichia</taxon>
        <taxon>Euplotida</taxon>
        <taxon>Euplotidae</taxon>
        <taxon>Moneuplotes</taxon>
    </lineage>
</organism>
<protein>
    <submittedName>
        <fullName evidence="2">Uncharacterized protein</fullName>
    </submittedName>
</protein>
<dbReference type="EMBL" id="CAMPGE010014931">
    <property type="protein sequence ID" value="CAI2373577.1"/>
    <property type="molecule type" value="Genomic_DNA"/>
</dbReference>
<sequence length="315" mass="36372">MEDKKSRSTERLPFSNFSSTCRTASQGNSRTNRFIRVKPHPINRNKSLEKSSNRSCDFNKSVDAVAMRKGVHSFGLPFYKPPNNDYLWKKTPQHGIPKSQAGRYLDKHASSLKYVPCCTKYSKIRQWNSQWMGQFRRQKRVTMSQYFIDKANKTPACNQYKTQKNFKIKGNYKSTIDKNSVFDSIIEDKKIVPAPTKYKLNHSLTMRRTHITKFQKDAGKYSRMSKITKDGKPGPGSYDTQSSIEKTQWKPPPGVPIKEIKGVLTHLDSLVHNKKKIPGVGHYKDYEKAADKFHQIKTCIHKGGITVRRFKKGKY</sequence>
<gene>
    <name evidence="2" type="ORF">ECRASSUSDP1_LOCUS14923</name>
</gene>
<dbReference type="AlphaFoldDB" id="A0AAD1XJ11"/>